<dbReference type="UniPathway" id="UPA00232"/>
<accession>A0A3R7N5I7</accession>
<dbReference type="Proteomes" id="UP000284403">
    <property type="component" value="Unassembled WGS sequence"/>
</dbReference>
<proteinExistence type="inferred from homology"/>
<dbReference type="EMBL" id="MKKU01000293">
    <property type="protein sequence ID" value="RNF16453.1"/>
    <property type="molecule type" value="Genomic_DNA"/>
</dbReference>
<comment type="caution">
    <text evidence="2">The sequence shown here is derived from an EMBL/GenBank/DDBJ whole genome shotgun (WGS) entry which is preliminary data.</text>
</comment>
<reference evidence="2 3" key="1">
    <citation type="journal article" date="2018" name="BMC Genomics">
        <title>Genomic comparison of Trypanosoma conorhini and Trypanosoma rangeli to Trypanosoma cruzi strains of high and low virulence.</title>
        <authorList>
            <person name="Bradwell K.R."/>
            <person name="Koparde V.N."/>
            <person name="Matveyev A.V."/>
            <person name="Serrano M.G."/>
            <person name="Alves J.M."/>
            <person name="Parikh H."/>
            <person name="Huang B."/>
            <person name="Lee V."/>
            <person name="Espinosa-Alvarez O."/>
            <person name="Ortiz P.A."/>
            <person name="Costa-Martins A.G."/>
            <person name="Teixeira M.M."/>
            <person name="Buck G.A."/>
        </authorList>
    </citation>
    <scope>NUCLEOTIDE SEQUENCE [LARGE SCALE GENOMIC DNA]</scope>
    <source>
        <strain evidence="2 3">025E</strain>
    </source>
</reference>
<dbReference type="RefSeq" id="XP_029227801.1">
    <property type="nucleotide sequence ID" value="XM_029372075.1"/>
</dbReference>
<evidence type="ECO:0000256" key="1">
    <source>
        <dbReference type="RuleBase" id="RU366063"/>
    </source>
</evidence>
<dbReference type="PANTHER" id="PTHR21427:SF19">
    <property type="entry name" value="UBIQUINONE BIOSYNTHESIS PROTEIN COQ9, MITOCHONDRIAL"/>
    <property type="match status" value="1"/>
</dbReference>
<dbReference type="InterPro" id="IPR012762">
    <property type="entry name" value="Ubiq_biosynth_COQ9"/>
</dbReference>
<name>A0A3R7N5I7_9TRYP</name>
<organism evidence="2 3">
    <name type="scientific">Trypanosoma conorhini</name>
    <dbReference type="NCBI Taxonomy" id="83891"/>
    <lineage>
        <taxon>Eukaryota</taxon>
        <taxon>Discoba</taxon>
        <taxon>Euglenozoa</taxon>
        <taxon>Kinetoplastea</taxon>
        <taxon>Metakinetoplastina</taxon>
        <taxon>Trypanosomatida</taxon>
        <taxon>Trypanosomatidae</taxon>
        <taxon>Trypanosoma</taxon>
    </lineage>
</organism>
<dbReference type="GO" id="GO:0005743">
    <property type="term" value="C:mitochondrial inner membrane"/>
    <property type="evidence" value="ECO:0007669"/>
    <property type="project" value="TreeGrafter"/>
</dbReference>
<evidence type="ECO:0000313" key="3">
    <source>
        <dbReference type="Proteomes" id="UP000284403"/>
    </source>
</evidence>
<dbReference type="PANTHER" id="PTHR21427">
    <property type="entry name" value="UBIQUINONE BIOSYNTHESIS PROTEIN COQ9, MITOCHONDRIAL"/>
    <property type="match status" value="1"/>
</dbReference>
<keyword evidence="1" id="KW-0831">Ubiquinone biosynthesis</keyword>
<gene>
    <name evidence="2" type="ORF">Tco025E_05174</name>
</gene>
<dbReference type="GO" id="GO:0006744">
    <property type="term" value="P:ubiquinone biosynthetic process"/>
    <property type="evidence" value="ECO:0007669"/>
    <property type="project" value="UniProtKB-UniRule"/>
</dbReference>
<comment type="function">
    <text evidence="1">Membrane-associated protein that warps the membrane surface to access and bind aromatic isoprenes with high specificity, including ubiquinone (CoQ) isoprene intermediates and presents them directly to Coq7, therefore facilitating the Coq7-mediated hydroxylase step. Participates in the biosynthesis of coenzyme Q, also named ubiquinone, an essential lipid-soluble electron transporter for aerobic cellular respiration.</text>
</comment>
<protein>
    <recommendedName>
        <fullName evidence="1">Ubiquinone biosynthesis protein</fullName>
    </recommendedName>
</protein>
<comment type="similarity">
    <text evidence="1">Belongs to the COQ9 family.</text>
</comment>
<keyword evidence="3" id="KW-1185">Reference proteome</keyword>
<dbReference type="OrthoDB" id="619536at2759"/>
<dbReference type="GO" id="GO:0008289">
    <property type="term" value="F:lipid binding"/>
    <property type="evidence" value="ECO:0007669"/>
    <property type="project" value="UniProtKB-UniRule"/>
</dbReference>
<dbReference type="GeneID" id="40318785"/>
<evidence type="ECO:0000313" key="2">
    <source>
        <dbReference type="EMBL" id="RNF16453.1"/>
    </source>
</evidence>
<keyword evidence="1" id="KW-0446">Lipid-binding</keyword>
<comment type="subcellular location">
    <subcellularLocation>
        <location evidence="1">Mitochondrion</location>
    </subcellularLocation>
</comment>
<dbReference type="AlphaFoldDB" id="A0A3R7N5I7"/>
<sequence length="231" mass="26126">MRNIDFNKLFPRGFPVALVEYIVGNTNKAVHVRLEECFNKNVILDSVARNSALYRAGQYNTPGAKNVVEEAMLAKINALAPYISHWPEAVALEWKPTNAPFAVKNLAEFVDTTCYYAERMENLGAVIASGNLLLQSRLGYSVDHIPDKRVKGDRGNQSETDEERFWRSFSSSIPLSSGPYMGEGLLSYEWYMKRTKVATVFSLAMLSFVGEEKGQYRDTRAMVKCITERLF</sequence>
<comment type="pathway">
    <text evidence="1">Cofactor biosynthesis; ubiquinone biosynthesis.</text>
</comment>
<keyword evidence="1" id="KW-0496">Mitochondrion</keyword>